<evidence type="ECO:0000256" key="5">
    <source>
        <dbReference type="ARBA" id="ARBA00023136"/>
    </source>
</evidence>
<dbReference type="PANTHER" id="PTHR43124">
    <property type="entry name" value="PURINE EFFLUX PUMP PBUE"/>
    <property type="match status" value="1"/>
</dbReference>
<evidence type="ECO:0000256" key="2">
    <source>
        <dbReference type="ARBA" id="ARBA00022475"/>
    </source>
</evidence>
<feature type="transmembrane region" description="Helical" evidence="6">
    <location>
        <begin position="263"/>
        <end position="280"/>
    </location>
</feature>
<dbReference type="PROSITE" id="PS50850">
    <property type="entry name" value="MFS"/>
    <property type="match status" value="1"/>
</dbReference>
<feature type="transmembrane region" description="Helical" evidence="6">
    <location>
        <begin position="152"/>
        <end position="171"/>
    </location>
</feature>
<evidence type="ECO:0000256" key="6">
    <source>
        <dbReference type="SAM" id="Phobius"/>
    </source>
</evidence>
<dbReference type="InterPro" id="IPR050189">
    <property type="entry name" value="MFS_Efflux_Transporters"/>
</dbReference>
<feature type="domain" description="Major facilitator superfamily (MFS) profile" evidence="7">
    <location>
        <begin position="1"/>
        <end position="376"/>
    </location>
</feature>
<dbReference type="InterPro" id="IPR011701">
    <property type="entry name" value="MFS"/>
</dbReference>
<dbReference type="Gene3D" id="1.20.1250.20">
    <property type="entry name" value="MFS general substrate transporter like domains"/>
    <property type="match status" value="1"/>
</dbReference>
<evidence type="ECO:0000313" key="9">
    <source>
        <dbReference type="Proteomes" id="UP000031572"/>
    </source>
</evidence>
<dbReference type="SUPFAM" id="SSF103473">
    <property type="entry name" value="MFS general substrate transporter"/>
    <property type="match status" value="1"/>
</dbReference>
<dbReference type="GO" id="GO:0022857">
    <property type="term" value="F:transmembrane transporter activity"/>
    <property type="evidence" value="ECO:0007669"/>
    <property type="project" value="InterPro"/>
</dbReference>
<dbReference type="PRINTS" id="PR01035">
    <property type="entry name" value="TCRTETA"/>
</dbReference>
<protein>
    <recommendedName>
        <fullName evidence="7">Major facilitator superfamily (MFS) profile domain-containing protein</fullName>
    </recommendedName>
</protein>
<evidence type="ECO:0000256" key="3">
    <source>
        <dbReference type="ARBA" id="ARBA00022692"/>
    </source>
</evidence>
<dbReference type="Pfam" id="PF07690">
    <property type="entry name" value="MFS_1"/>
    <property type="match status" value="1"/>
</dbReference>
<proteinExistence type="predicted"/>
<dbReference type="GO" id="GO:0005886">
    <property type="term" value="C:plasma membrane"/>
    <property type="evidence" value="ECO:0007669"/>
    <property type="project" value="UniProtKB-SubCell"/>
</dbReference>
<organism evidence="8 9">
    <name type="scientific">Noviherbaspirillum autotrophicum</name>
    <dbReference type="NCBI Taxonomy" id="709839"/>
    <lineage>
        <taxon>Bacteria</taxon>
        <taxon>Pseudomonadati</taxon>
        <taxon>Pseudomonadota</taxon>
        <taxon>Betaproteobacteria</taxon>
        <taxon>Burkholderiales</taxon>
        <taxon>Oxalobacteraceae</taxon>
        <taxon>Noviherbaspirillum</taxon>
    </lineage>
</organism>
<dbReference type="InterPro" id="IPR020846">
    <property type="entry name" value="MFS_dom"/>
</dbReference>
<accession>A0A0C2BRT5</accession>
<dbReference type="EMBL" id="JWJG01000028">
    <property type="protein sequence ID" value="KIF83915.1"/>
    <property type="molecule type" value="Genomic_DNA"/>
</dbReference>
<feature type="transmembrane region" description="Helical" evidence="6">
    <location>
        <begin position="230"/>
        <end position="251"/>
    </location>
</feature>
<sequence length="376" mass="39453">MQLIFVSLLAHSALAGARITTSLYALSLHASEFTIGTLIALFALFPMLLAVSVGRVIDRIGIVRPMLAGCAAIAVGCAMPSLIGGLPVLYFATILIGTGFMVVQVAAQHTVGAVSASEQRASNFSWLALGFSISGFCGPVIAGLMIDHAHFNIAYLTFCMIALSALALTAYGRLCRFHPAAHEQRADSGSAMQLLRDKELRRIYVVGTLLASAWDLFTFVLPIHGSHLGFSASTIGLILGCFSAATFVVRLGMPWIARRYSEWHVLTVALMLAVACYALFPLMRQPAAMMGVAAMLGAAVGSSQPNMLALLHHAAPSGRGAEAVGVRITIGNACQVVLPLAFGGAGAALGLPAVFWAMSAMIGAGVPSAWHKAFRR</sequence>
<evidence type="ECO:0000313" key="8">
    <source>
        <dbReference type="EMBL" id="KIF83915.1"/>
    </source>
</evidence>
<dbReference type="Proteomes" id="UP000031572">
    <property type="component" value="Unassembled WGS sequence"/>
</dbReference>
<feature type="transmembrane region" description="Helical" evidence="6">
    <location>
        <begin position="33"/>
        <end position="54"/>
    </location>
</feature>
<gene>
    <name evidence="8" type="ORF">TSA66_22070</name>
</gene>
<feature type="transmembrane region" description="Helical" evidence="6">
    <location>
        <begin position="66"/>
        <end position="83"/>
    </location>
</feature>
<dbReference type="AlphaFoldDB" id="A0A0C2BRT5"/>
<keyword evidence="3 6" id="KW-0812">Transmembrane</keyword>
<dbReference type="STRING" id="709839.TSA66_22070"/>
<comment type="caution">
    <text evidence="8">The sequence shown here is derived from an EMBL/GenBank/DDBJ whole genome shotgun (WGS) entry which is preliminary data.</text>
</comment>
<keyword evidence="4 6" id="KW-1133">Transmembrane helix</keyword>
<keyword evidence="9" id="KW-1185">Reference proteome</keyword>
<name>A0A0C2BRT5_9BURK</name>
<feature type="transmembrane region" description="Helical" evidence="6">
    <location>
        <begin position="89"/>
        <end position="114"/>
    </location>
</feature>
<keyword evidence="2" id="KW-1003">Cell membrane</keyword>
<evidence type="ECO:0000259" key="7">
    <source>
        <dbReference type="PROSITE" id="PS50850"/>
    </source>
</evidence>
<dbReference type="PANTHER" id="PTHR43124:SF3">
    <property type="entry name" value="CHLORAMPHENICOL EFFLUX PUMP RV0191"/>
    <property type="match status" value="1"/>
</dbReference>
<feature type="transmembrane region" description="Helical" evidence="6">
    <location>
        <begin position="126"/>
        <end position="146"/>
    </location>
</feature>
<comment type="subcellular location">
    <subcellularLocation>
        <location evidence="1">Cell membrane</location>
        <topology evidence="1">Multi-pass membrane protein</topology>
    </subcellularLocation>
</comment>
<dbReference type="InterPro" id="IPR036259">
    <property type="entry name" value="MFS_trans_sf"/>
</dbReference>
<reference evidence="8 9" key="1">
    <citation type="submission" date="2014-12" db="EMBL/GenBank/DDBJ databases">
        <title>Denitrispirillum autotrophicum gen. nov., sp. nov., Denitrifying, Facultatively Autotrophic Bacteria Isolated from Rice Paddy Soil.</title>
        <authorList>
            <person name="Ishii S."/>
            <person name="Ashida N."/>
            <person name="Ohno H."/>
            <person name="Otsuka S."/>
            <person name="Yokota A."/>
            <person name="Senoo K."/>
        </authorList>
    </citation>
    <scope>NUCLEOTIDE SEQUENCE [LARGE SCALE GENOMIC DNA]</scope>
    <source>
        <strain evidence="8 9">TSA66</strain>
    </source>
</reference>
<evidence type="ECO:0000256" key="4">
    <source>
        <dbReference type="ARBA" id="ARBA00022989"/>
    </source>
</evidence>
<keyword evidence="5 6" id="KW-0472">Membrane</keyword>
<dbReference type="InterPro" id="IPR001958">
    <property type="entry name" value="Tet-R_TetA/multi-R_MdtG-like"/>
</dbReference>
<evidence type="ECO:0000256" key="1">
    <source>
        <dbReference type="ARBA" id="ARBA00004651"/>
    </source>
</evidence>
<feature type="transmembrane region" description="Helical" evidence="6">
    <location>
        <begin position="348"/>
        <end position="370"/>
    </location>
</feature>
<feature type="transmembrane region" description="Helical" evidence="6">
    <location>
        <begin position="203"/>
        <end position="224"/>
    </location>
</feature>